<dbReference type="Pfam" id="PF12937">
    <property type="entry name" value="F-box-like"/>
    <property type="match status" value="1"/>
</dbReference>
<dbReference type="STRING" id="671987.R0K4E3"/>
<dbReference type="HOGENOM" id="CLU_584174_0_0_1"/>
<dbReference type="InterPro" id="IPR036047">
    <property type="entry name" value="F-box-like_dom_sf"/>
</dbReference>
<sequence length="468" mass="53739">MATELISTPGFSDLPNELVMNIIECMPIEAPKDICNFSLTSRRMHMLALDHLYNHVLVSCPWPLVRTLLNDPELAARVHQVTWKPDTDEDYSSQNQKMLSSLLKSFKPVGLKRWSSKKQEPAVTWRHHEFMNFFLMSTPIVATLVIKDTHGWRDNVYWFGGNVSETGKLQHLRSVHIHGPLCMEQTAHLFLLPSLRDITLIDLVQLERRTRDYVEWEKTIPLQTVLGPHMVSHVQNITLKRASVETQTLAYFTQACKDLKSFAYEHDVHNDLRNLHSPNLLAKMQTLASALTRNRASLERLSIRGDHQMLLQKHVLQVARLASGMSVLRSLDMGLVTHDDDPERCTPDFVMELVRLLPPTLEELTIEMDWQEHWGSKGWEGPTDMLRYFADIAPEKLQSLRRVAVVDWPPKLGCFPPDFAVLYQCFAEHGVHFASIPANIEGPDPLQMSDCIEPGWVFVMATDVEWHY</sequence>
<dbReference type="CDD" id="cd09917">
    <property type="entry name" value="F-box_SF"/>
    <property type="match status" value="1"/>
</dbReference>
<dbReference type="EMBL" id="KB908833">
    <property type="protein sequence ID" value="EOA83197.1"/>
    <property type="molecule type" value="Genomic_DNA"/>
</dbReference>
<proteinExistence type="predicted"/>
<protein>
    <recommendedName>
        <fullName evidence="1">F-box domain-containing protein</fullName>
    </recommendedName>
</protein>
<dbReference type="RefSeq" id="XP_008028857.1">
    <property type="nucleotide sequence ID" value="XM_008030666.1"/>
</dbReference>
<reference evidence="2 3" key="1">
    <citation type="journal article" date="2012" name="PLoS Pathog.">
        <title>Diverse lifestyles and strategies of plant pathogenesis encoded in the genomes of eighteen Dothideomycetes fungi.</title>
        <authorList>
            <person name="Ohm R.A."/>
            <person name="Feau N."/>
            <person name="Henrissat B."/>
            <person name="Schoch C.L."/>
            <person name="Horwitz B.A."/>
            <person name="Barry K.W."/>
            <person name="Condon B.J."/>
            <person name="Copeland A.C."/>
            <person name="Dhillon B."/>
            <person name="Glaser F."/>
            <person name="Hesse C.N."/>
            <person name="Kosti I."/>
            <person name="LaButti K."/>
            <person name="Lindquist E.A."/>
            <person name="Lucas S."/>
            <person name="Salamov A.A."/>
            <person name="Bradshaw R.E."/>
            <person name="Ciuffetti L."/>
            <person name="Hamelin R.C."/>
            <person name="Kema G.H.J."/>
            <person name="Lawrence C."/>
            <person name="Scott J.A."/>
            <person name="Spatafora J.W."/>
            <person name="Turgeon B.G."/>
            <person name="de Wit P.J.G.M."/>
            <person name="Zhong S."/>
            <person name="Goodwin S.B."/>
            <person name="Grigoriev I.V."/>
        </authorList>
    </citation>
    <scope>NUCLEOTIDE SEQUENCE [LARGE SCALE GENOMIC DNA]</scope>
    <source>
        <strain evidence="3">28A</strain>
    </source>
</reference>
<feature type="domain" description="F-box" evidence="1">
    <location>
        <begin position="11"/>
        <end position="56"/>
    </location>
</feature>
<evidence type="ECO:0000313" key="3">
    <source>
        <dbReference type="Proteomes" id="UP000016935"/>
    </source>
</evidence>
<dbReference type="Proteomes" id="UP000016935">
    <property type="component" value="Unassembled WGS sequence"/>
</dbReference>
<gene>
    <name evidence="2" type="ORF">SETTUDRAFT_43070</name>
</gene>
<name>R0K4E3_EXST2</name>
<reference evidence="2 3" key="2">
    <citation type="journal article" date="2013" name="PLoS Genet.">
        <title>Comparative genome structure, secondary metabolite, and effector coding capacity across Cochliobolus pathogens.</title>
        <authorList>
            <person name="Condon B.J."/>
            <person name="Leng Y."/>
            <person name="Wu D."/>
            <person name="Bushley K.E."/>
            <person name="Ohm R.A."/>
            <person name="Otillar R."/>
            <person name="Martin J."/>
            <person name="Schackwitz W."/>
            <person name="Grimwood J."/>
            <person name="MohdZainudin N."/>
            <person name="Xue C."/>
            <person name="Wang R."/>
            <person name="Manning V.A."/>
            <person name="Dhillon B."/>
            <person name="Tu Z.J."/>
            <person name="Steffenson B.J."/>
            <person name="Salamov A."/>
            <person name="Sun H."/>
            <person name="Lowry S."/>
            <person name="LaButti K."/>
            <person name="Han J."/>
            <person name="Copeland A."/>
            <person name="Lindquist E."/>
            <person name="Barry K."/>
            <person name="Schmutz J."/>
            <person name="Baker S.E."/>
            <person name="Ciuffetti L.M."/>
            <person name="Grigoriev I.V."/>
            <person name="Zhong S."/>
            <person name="Turgeon B.G."/>
        </authorList>
    </citation>
    <scope>NUCLEOTIDE SEQUENCE [LARGE SCALE GENOMIC DNA]</scope>
    <source>
        <strain evidence="3">28A</strain>
    </source>
</reference>
<organism evidence="2 3">
    <name type="scientific">Exserohilum turcicum (strain 28A)</name>
    <name type="common">Northern leaf blight fungus</name>
    <name type="synonym">Setosphaeria turcica</name>
    <dbReference type="NCBI Taxonomy" id="671987"/>
    <lineage>
        <taxon>Eukaryota</taxon>
        <taxon>Fungi</taxon>
        <taxon>Dikarya</taxon>
        <taxon>Ascomycota</taxon>
        <taxon>Pezizomycotina</taxon>
        <taxon>Dothideomycetes</taxon>
        <taxon>Pleosporomycetidae</taxon>
        <taxon>Pleosporales</taxon>
        <taxon>Pleosporineae</taxon>
        <taxon>Pleosporaceae</taxon>
        <taxon>Exserohilum</taxon>
    </lineage>
</organism>
<dbReference type="OrthoDB" id="3660227at2759"/>
<dbReference type="InterPro" id="IPR001810">
    <property type="entry name" value="F-box_dom"/>
</dbReference>
<dbReference type="GeneID" id="19404823"/>
<accession>R0K4E3</accession>
<evidence type="ECO:0000259" key="1">
    <source>
        <dbReference type="Pfam" id="PF12937"/>
    </source>
</evidence>
<keyword evidence="3" id="KW-1185">Reference proteome</keyword>
<evidence type="ECO:0000313" key="2">
    <source>
        <dbReference type="EMBL" id="EOA83197.1"/>
    </source>
</evidence>
<dbReference type="SUPFAM" id="SSF81383">
    <property type="entry name" value="F-box domain"/>
    <property type="match status" value="1"/>
</dbReference>
<dbReference type="AlphaFoldDB" id="R0K4E3"/>